<proteinExistence type="predicted"/>
<feature type="transmembrane region" description="Helical" evidence="1">
    <location>
        <begin position="104"/>
        <end position="121"/>
    </location>
</feature>
<reference evidence="2 3" key="1">
    <citation type="journal article" date="2016" name="Nat. Commun.">
        <title>Thousands of microbial genomes shed light on interconnected biogeochemical processes in an aquifer system.</title>
        <authorList>
            <person name="Anantharaman K."/>
            <person name="Brown C.T."/>
            <person name="Hug L.A."/>
            <person name="Sharon I."/>
            <person name="Castelle C.J."/>
            <person name="Probst A.J."/>
            <person name="Thomas B.C."/>
            <person name="Singh A."/>
            <person name="Wilkins M.J."/>
            <person name="Karaoz U."/>
            <person name="Brodie E.L."/>
            <person name="Williams K.H."/>
            <person name="Hubbard S.S."/>
            <person name="Banfield J.F."/>
        </authorList>
    </citation>
    <scope>NUCLEOTIDE SEQUENCE [LARGE SCALE GENOMIC DNA]</scope>
</reference>
<dbReference type="STRING" id="1798396.A2973_04865"/>
<evidence type="ECO:0000313" key="3">
    <source>
        <dbReference type="Proteomes" id="UP000176409"/>
    </source>
</evidence>
<accession>A0A1F6AX46</accession>
<keyword evidence="1" id="KW-1133">Transmembrane helix</keyword>
<protein>
    <recommendedName>
        <fullName evidence="4">Glycosyltransferase RgtA/B/C/D-like domain-containing protein</fullName>
    </recommendedName>
</protein>
<evidence type="ECO:0000313" key="2">
    <source>
        <dbReference type="EMBL" id="OGG29261.1"/>
    </source>
</evidence>
<feature type="transmembrane region" description="Helical" evidence="1">
    <location>
        <begin position="321"/>
        <end position="341"/>
    </location>
</feature>
<dbReference type="Proteomes" id="UP000176409">
    <property type="component" value="Unassembled WGS sequence"/>
</dbReference>
<feature type="transmembrane region" description="Helical" evidence="1">
    <location>
        <begin position="292"/>
        <end position="309"/>
    </location>
</feature>
<feature type="transmembrane region" description="Helical" evidence="1">
    <location>
        <begin position="226"/>
        <end position="248"/>
    </location>
</feature>
<feature type="transmembrane region" description="Helical" evidence="1">
    <location>
        <begin position="159"/>
        <end position="186"/>
    </location>
</feature>
<feature type="transmembrane region" description="Helical" evidence="1">
    <location>
        <begin position="347"/>
        <end position="365"/>
    </location>
</feature>
<dbReference type="EMBL" id="MFJZ01000053">
    <property type="protein sequence ID" value="OGG29261.1"/>
    <property type="molecule type" value="Genomic_DNA"/>
</dbReference>
<keyword evidence="1" id="KW-0472">Membrane</keyword>
<evidence type="ECO:0000256" key="1">
    <source>
        <dbReference type="SAM" id="Phobius"/>
    </source>
</evidence>
<sequence length="513" mass="58404">MVGQHATGNYTSSRLSILHRSFARIFDILIDYAYTIPPVFLIIVTYPYWGQTPALDPMIMYRQSTILFHGGILPTIRDAPFIHPPLLFLVNAVAFFFFGNSPTTYNGVGLAALLVASYTLYRTLRDIWNKHLAALATLLLFCNPQVIINSFYLNYDMVILVFLVFVLRTYILGKRWVFALVCAAMVTLKETALAIPLAFFLYSSVAIGFHRVAFRTKVHAISQNSLIYLPTLLLFLIWQGILQGVGASEWRAHIFEETQMSSYMLTLTNVITLKIFNQYFLQNIFNTFGLNFQWILTVDTLILWIVYKYRRFAQTDKQKRFIHTLLWISVTYGLLALTFPTWTIPRYGIPLLLCLVFFFSLFVLATPRILKILFIAEVIALTIVANVSSLDPLSRALGTTYIRGEEFYANDIDPNGPDGLFYNTQILHPITKQNALVRFASEQHADILIANCDELKLAERIESAFSFPSAYPQYALTQPLACVSAVADPEWDLLRGYTVVLDRPNDKPVVLSL</sequence>
<name>A0A1F6AX46_9BACT</name>
<feature type="transmembrane region" description="Helical" evidence="1">
    <location>
        <begin position="193"/>
        <end position="214"/>
    </location>
</feature>
<keyword evidence="1" id="KW-0812">Transmembrane</keyword>
<feature type="transmembrane region" description="Helical" evidence="1">
    <location>
        <begin position="372"/>
        <end position="390"/>
    </location>
</feature>
<dbReference type="AlphaFoldDB" id="A0A1F6AX46"/>
<gene>
    <name evidence="2" type="ORF">A2973_04865</name>
</gene>
<comment type="caution">
    <text evidence="2">The sequence shown here is derived from an EMBL/GenBank/DDBJ whole genome shotgun (WGS) entry which is preliminary data.</text>
</comment>
<organism evidence="2 3">
    <name type="scientific">Candidatus Gottesmanbacteria bacterium RIFCSPLOWO2_01_FULL_49_10</name>
    <dbReference type="NCBI Taxonomy" id="1798396"/>
    <lineage>
        <taxon>Bacteria</taxon>
        <taxon>Candidatus Gottesmaniibacteriota</taxon>
    </lineage>
</organism>
<evidence type="ECO:0008006" key="4">
    <source>
        <dbReference type="Google" id="ProtNLM"/>
    </source>
</evidence>